<protein>
    <submittedName>
        <fullName evidence="1">Uncharacterized protein</fullName>
    </submittedName>
</protein>
<gene>
    <name evidence="1" type="ORF">P175DRAFT_0498078</name>
</gene>
<dbReference type="EMBL" id="MSFN02000001">
    <property type="protein sequence ID" value="PTU24974.1"/>
    <property type="molecule type" value="Genomic_DNA"/>
</dbReference>
<comment type="caution">
    <text evidence="1">The sequence shown here is derived from an EMBL/GenBank/DDBJ whole genome shotgun (WGS) entry which is preliminary data.</text>
</comment>
<dbReference type="OrthoDB" id="4062651at2759"/>
<dbReference type="Proteomes" id="UP000244073">
    <property type="component" value="Unassembled WGS sequence"/>
</dbReference>
<dbReference type="GeneID" id="63813310"/>
<evidence type="ECO:0000313" key="1">
    <source>
        <dbReference type="EMBL" id="PTU24974.1"/>
    </source>
</evidence>
<name>A0A2T5M8Y0_9EURO</name>
<dbReference type="RefSeq" id="XP_040756366.1">
    <property type="nucleotide sequence ID" value="XM_040896428.1"/>
</dbReference>
<dbReference type="AlphaFoldDB" id="A0A2T5M8Y0"/>
<proteinExistence type="predicted"/>
<reference evidence="1 2" key="1">
    <citation type="journal article" date="2018" name="Proc. Natl. Acad. Sci. U.S.A.">
        <title>Linking secondary metabolites to gene clusters through genome sequencing of six diverse Aspergillus species.</title>
        <authorList>
            <person name="Kaerboelling I."/>
            <person name="Vesth T.C."/>
            <person name="Frisvad J.C."/>
            <person name="Nybo J.L."/>
            <person name="Theobald S."/>
            <person name="Kuo A."/>
            <person name="Bowyer P."/>
            <person name="Matsuda Y."/>
            <person name="Mondo S."/>
            <person name="Lyhne E.K."/>
            <person name="Kogle M.E."/>
            <person name="Clum A."/>
            <person name="Lipzen A."/>
            <person name="Salamov A."/>
            <person name="Ngan C.Y."/>
            <person name="Daum C."/>
            <person name="Chiniquy J."/>
            <person name="Barry K."/>
            <person name="LaButti K."/>
            <person name="Haridas S."/>
            <person name="Simmons B.A."/>
            <person name="Magnuson J.K."/>
            <person name="Mortensen U.H."/>
            <person name="Larsen T.O."/>
            <person name="Grigoriev I.V."/>
            <person name="Baker S.E."/>
            <person name="Andersen M.R."/>
        </authorList>
    </citation>
    <scope>NUCLEOTIDE SEQUENCE [LARGE SCALE GENOMIC DNA]</scope>
    <source>
        <strain evidence="1 2">IBT 24754</strain>
    </source>
</reference>
<evidence type="ECO:0000313" key="2">
    <source>
        <dbReference type="Proteomes" id="UP000244073"/>
    </source>
</evidence>
<organism evidence="1 2">
    <name type="scientific">Aspergillus ochraceoroseus IBT 24754</name>
    <dbReference type="NCBI Taxonomy" id="1392256"/>
    <lineage>
        <taxon>Eukaryota</taxon>
        <taxon>Fungi</taxon>
        <taxon>Dikarya</taxon>
        <taxon>Ascomycota</taxon>
        <taxon>Pezizomycotina</taxon>
        <taxon>Eurotiomycetes</taxon>
        <taxon>Eurotiomycetidae</taxon>
        <taxon>Eurotiales</taxon>
        <taxon>Aspergillaceae</taxon>
        <taxon>Aspergillus</taxon>
        <taxon>Aspergillus subgen. Nidulantes</taxon>
    </lineage>
</organism>
<dbReference type="VEuPathDB" id="FungiDB:P175DRAFT_0498078"/>
<sequence>MRPKNRTIPVHTFIIAIDKTETLYYNQLEIPKAKVTFDLVTRALKCVSADEIFPTWLASGIELTQAPAILTAKTYIKRLTLDLYDIFNFQRCC</sequence>
<accession>A0A2T5M8Y0</accession>